<accession>A0A8F2E6Z9</accession>
<protein>
    <submittedName>
        <fullName evidence="1">Uncharacterized protein</fullName>
    </submittedName>
</protein>
<keyword evidence="2" id="KW-1185">Reference proteome</keyword>
<dbReference type="Proteomes" id="UP000683399">
    <property type="component" value="Segment"/>
</dbReference>
<gene>
    <name evidence="1" type="primary">115</name>
    <name evidence="1" type="ORF">SEA_TUNATARTARE_115</name>
</gene>
<dbReference type="EMBL" id="MW822145">
    <property type="protein sequence ID" value="QWT29998.1"/>
    <property type="molecule type" value="Genomic_DNA"/>
</dbReference>
<evidence type="ECO:0000313" key="1">
    <source>
        <dbReference type="EMBL" id="QWT29998.1"/>
    </source>
</evidence>
<evidence type="ECO:0000313" key="2">
    <source>
        <dbReference type="Proteomes" id="UP000683399"/>
    </source>
</evidence>
<organism evidence="1 2">
    <name type="scientific">Streptomyces phage TunaTartare</name>
    <dbReference type="NCBI Taxonomy" id="2848887"/>
    <lineage>
        <taxon>Viruses</taxon>
        <taxon>Duplodnaviria</taxon>
        <taxon>Heunggongvirae</taxon>
        <taxon>Uroviricota</taxon>
        <taxon>Caudoviricetes</taxon>
        <taxon>Stanwilliamsviridae</taxon>
        <taxon>Loccivirinae</taxon>
        <taxon>Faustvirus</taxon>
        <taxon>Faustvirus tunatartare</taxon>
    </lineage>
</organism>
<dbReference type="RefSeq" id="YP_010651955.1">
    <property type="nucleotide sequence ID" value="NC_070784.1"/>
</dbReference>
<sequence>MANRISVGWIWEAVEDEPAHFYEILSNDEIVQLRRLSDRKITTRFKGQIMQYGRVRKKRKGE</sequence>
<dbReference type="KEGG" id="vg:77927683"/>
<name>A0A8F2E6Z9_9CAUD</name>
<reference evidence="1 2" key="1">
    <citation type="submission" date="2021-03" db="EMBL/GenBank/DDBJ databases">
        <authorList>
            <person name="Alqahtani R."/>
            <person name="Behailu E."/>
            <person name="Cappabianca D.W."/>
            <person name="Csanadi-Schwartz K.M."/>
            <person name="Dalal A.S."/>
            <person name="Fahim M.S."/>
            <person name="Franklin J.M."/>
            <person name="Gluckman M.H."/>
            <person name="Levine C.J."/>
            <person name="Martin N."/>
            <person name="Milza N."/>
            <person name="Najmabadi R."/>
            <person name="Newman A.M."/>
            <person name="Pajunar M."/>
            <person name="Qalawee I."/>
            <person name="Rizvi A."/>
            <person name="Samuel A."/>
            <person name="Smith A."/>
            <person name="Swann F.E."/>
            <person name="Sweeney P."/>
            <person name="Torres N.R."/>
            <person name="Ventrone L."/>
            <person name="Ventura L."/>
            <person name="Wroe M."/>
            <person name="Acquaye N.A."/>
            <person name="Agnes T.J."/>
            <person name="Ahmed A."/>
            <person name="Ahmed S."/>
            <person name="Amodu B.A."/>
            <person name="Arefeayne N.F."/>
            <person name="Asamoah-Frimpong E.A."/>
            <person name="Attaran A."/>
            <person name="Barragan J.M."/>
            <person name="Baumgarten L.N."/>
            <person name="Berhane B."/>
            <person name="Beyene A."/>
            <person name="Bhattarai B."/>
            <person name="Biondokin D.V."/>
            <person name="Boone B.K."/>
            <person name="Burney S.Z."/>
            <person name="Cayanan J.T."/>
            <person name="Cesta G."/>
            <person name="Chang J."/>
            <person name="Chavez J."/>
            <person name="Chorbajian C."/>
            <person name="Christian S."/>
            <person name="Corns J.R."/>
            <person name="Corns N.R."/>
            <person name="Cowan J.T."/>
            <person name="Coyne C."/>
            <person name="Dadzie B."/>
            <person name="Datu D.V."/>
            <person name="Deng B.C."/>
            <person name="Der L."/>
            <person name="Dickerson K."/>
            <person name="Dozier E."/>
            <person name="Egbunine A.O."/>
            <person name="Farooq M."/>
            <person name="Fonge A.E."/>
            <person name="Ghomsi-Nono M.P."/>
            <person name="Giampietro H."/>
            <person name="Gunnison R.P."/>
            <person name="Han S.H."/>
            <person name="Hennigan A.J."/>
            <person name="Hong A.N."/>
            <person name="Ijomor E.C."/>
            <person name="Jalali A."/>
            <person name="Jamil T.Z."/>
            <person name="Jenkins C.R."/>
            <person name="Joseph M.A."/>
            <person name="Jowanowitch O.J."/>
            <person name="Kang D."/>
            <person name="Khan A."/>
            <person name="Khan Z.K."/>
            <person name="Kiewe T."/>
            <person name="Kjerulf A.B."/>
            <person name="Kolosey V."/>
            <person name="Kurup M."/>
            <person name="Lee V.H."/>
            <person name="Llontop-Maldonado V."/>
            <person name="Long P."/>
            <person name="Lu N."/>
            <person name="Majekodunmi A."/>
            <person name="Malik H.W."/>
            <person name="Marcellino S.C."/>
            <person name="Martinez L.A."/>
            <person name="Meher F.N."/>
            <person name="Michelin M.A."/>
            <person name="Mitchell K.G."/>
            <person name="Mullens W.J."/>
            <person name="Nwakama C."/>
            <person name="Nwosu F.T."/>
            <person name="Oboh E.C."/>
            <person name="Odujinrin O."/>
            <person name="Ogunsan O."/>
            <person name="O'Neill K."/>
            <person name="Oxlaj J.A."/>
            <person name="Patel A.K."/>
            <person name="Patel B.R."/>
            <person name="Pham Q."/>
            <person name="Porter J."/>
            <person name="Portes J."/>
            <person name="Prokopenko A."/>
            <person name="Quraishi M."/>
            <person name="Qureshi M."/>
            <person name="Rivera A."/>
            <person name="Rubalsky V."/>
            <person name="Saikali Y."/>
            <person name="Saqaf K."/>
            <person name="Saroya S.R."/>
            <person name="Seas A."/>
            <person name="Shadrick R.E."/>
            <person name="Sharda N."/>
            <person name="Sigindere M.T."/>
            <person name="Simbi V.G."/>
            <person name="Thuzar C."/>
            <person name="Tran K."/>
            <person name="Tran V.D."/>
            <person name="Trang W."/>
            <person name="Vaishnav N."/>
            <person name="Vuong K."/>
            <person name="Walker C."/>
            <person name="Wallace S.A."/>
            <person name="Warfield J.C."/>
            <person name="Wikina T."/>
            <person name="Wobbeking F.T."/>
            <person name="Worrent L.D."/>
            <person name="Yan T."/>
            <person name="Zehra A."/>
            <person name="Avazpour P."/>
            <person name="Kim F.M."/>
            <person name="Mason K."/>
            <person name="Nguyen D.A."/>
            <person name="Pettit S.M."/>
            <person name="Zhou O.J."/>
            <person name="Brissett D.L."/>
            <person name="Gualtieri C."/>
            <person name="Hufford T.M."/>
            <person name="Ko J.M."/>
            <person name="Novak J.K."/>
            <person name="Smith Z.M."/>
            <person name="Mayer-Bacon C."/>
            <person name="Erill I."/>
            <person name="Caruso S.M."/>
            <person name="Garlena R.A."/>
            <person name="Russell D.A."/>
            <person name="Pope W.H."/>
            <person name="Jacobs-Sera D."/>
            <person name="Hatfull G.F."/>
        </authorList>
    </citation>
    <scope>NUCLEOTIDE SEQUENCE [LARGE SCALE GENOMIC DNA]</scope>
</reference>
<proteinExistence type="predicted"/>
<dbReference type="GeneID" id="77927683"/>